<proteinExistence type="predicted"/>
<accession>Q240R5</accession>
<name>Q240R5_TETTS</name>
<evidence type="ECO:0000256" key="1">
    <source>
        <dbReference type="SAM" id="SignalP"/>
    </source>
</evidence>
<evidence type="ECO:0000313" key="3">
    <source>
        <dbReference type="Proteomes" id="UP000009168"/>
    </source>
</evidence>
<evidence type="ECO:0008006" key="4">
    <source>
        <dbReference type="Google" id="ProtNLM"/>
    </source>
</evidence>
<reference evidence="3" key="1">
    <citation type="journal article" date="2006" name="PLoS Biol.">
        <title>Macronuclear genome sequence of the ciliate Tetrahymena thermophila, a model eukaryote.</title>
        <authorList>
            <person name="Eisen J.A."/>
            <person name="Coyne R.S."/>
            <person name="Wu M."/>
            <person name="Wu D."/>
            <person name="Thiagarajan M."/>
            <person name="Wortman J.R."/>
            <person name="Badger J.H."/>
            <person name="Ren Q."/>
            <person name="Amedeo P."/>
            <person name="Jones K.M."/>
            <person name="Tallon L.J."/>
            <person name="Delcher A.L."/>
            <person name="Salzberg S.L."/>
            <person name="Silva J.C."/>
            <person name="Haas B.J."/>
            <person name="Majoros W.H."/>
            <person name="Farzad M."/>
            <person name="Carlton J.M."/>
            <person name="Smith R.K. Jr."/>
            <person name="Garg J."/>
            <person name="Pearlman R.E."/>
            <person name="Karrer K.M."/>
            <person name="Sun L."/>
            <person name="Manning G."/>
            <person name="Elde N.C."/>
            <person name="Turkewitz A.P."/>
            <person name="Asai D.J."/>
            <person name="Wilkes D.E."/>
            <person name="Wang Y."/>
            <person name="Cai H."/>
            <person name="Collins K."/>
            <person name="Stewart B.A."/>
            <person name="Lee S.R."/>
            <person name="Wilamowska K."/>
            <person name="Weinberg Z."/>
            <person name="Ruzzo W.L."/>
            <person name="Wloga D."/>
            <person name="Gaertig J."/>
            <person name="Frankel J."/>
            <person name="Tsao C.-C."/>
            <person name="Gorovsky M.A."/>
            <person name="Keeling P.J."/>
            <person name="Waller R.F."/>
            <person name="Patron N.J."/>
            <person name="Cherry J.M."/>
            <person name="Stover N.A."/>
            <person name="Krieger C.J."/>
            <person name="del Toro C."/>
            <person name="Ryder H.F."/>
            <person name="Williamson S.C."/>
            <person name="Barbeau R.A."/>
            <person name="Hamilton E.P."/>
            <person name="Orias E."/>
        </authorList>
    </citation>
    <scope>NUCLEOTIDE SEQUENCE [LARGE SCALE GENOMIC DNA]</scope>
    <source>
        <strain evidence="3">SB210</strain>
    </source>
</reference>
<dbReference type="HOGENOM" id="CLU_2745667_0_0_1"/>
<protein>
    <recommendedName>
        <fullName evidence="4">Transmembrane protein</fullName>
    </recommendedName>
</protein>
<dbReference type="RefSeq" id="XP_001022594.1">
    <property type="nucleotide sequence ID" value="XM_001022594.1"/>
</dbReference>
<keyword evidence="1" id="KW-0732">Signal</keyword>
<dbReference type="GeneID" id="7831661"/>
<dbReference type="AlphaFoldDB" id="Q240R5"/>
<sequence>MSSFCSFLWGVAIGSSVMYQVSPRYYNPIKKNVILPTQQEFKKQELDGWSICGTLGKGIKNSVVEMWKQQQ</sequence>
<feature type="signal peptide" evidence="1">
    <location>
        <begin position="1"/>
        <end position="23"/>
    </location>
</feature>
<feature type="chain" id="PRO_5004202174" description="Transmembrane protein" evidence="1">
    <location>
        <begin position="24"/>
        <end position="71"/>
    </location>
</feature>
<evidence type="ECO:0000313" key="2">
    <source>
        <dbReference type="EMBL" id="EAS02349.1"/>
    </source>
</evidence>
<keyword evidence="3" id="KW-1185">Reference proteome</keyword>
<dbReference type="Proteomes" id="UP000009168">
    <property type="component" value="Unassembled WGS sequence"/>
</dbReference>
<dbReference type="KEGG" id="tet:TTHERM_00624680"/>
<dbReference type="InParanoid" id="Q240R5"/>
<gene>
    <name evidence="2" type="ORF">TTHERM_00624680</name>
</gene>
<organism evidence="2 3">
    <name type="scientific">Tetrahymena thermophila (strain SB210)</name>
    <dbReference type="NCBI Taxonomy" id="312017"/>
    <lineage>
        <taxon>Eukaryota</taxon>
        <taxon>Sar</taxon>
        <taxon>Alveolata</taxon>
        <taxon>Ciliophora</taxon>
        <taxon>Intramacronucleata</taxon>
        <taxon>Oligohymenophorea</taxon>
        <taxon>Hymenostomatida</taxon>
        <taxon>Tetrahymenina</taxon>
        <taxon>Tetrahymenidae</taxon>
        <taxon>Tetrahymena</taxon>
    </lineage>
</organism>
<dbReference type="EMBL" id="GG662540">
    <property type="protein sequence ID" value="EAS02349.1"/>
    <property type="molecule type" value="Genomic_DNA"/>
</dbReference>